<proteinExistence type="predicted"/>
<dbReference type="AlphaFoldDB" id="A0A4R0ILX0"/>
<dbReference type="InterPro" id="IPR027417">
    <property type="entry name" value="P-loop_NTPase"/>
</dbReference>
<dbReference type="Proteomes" id="UP000293342">
    <property type="component" value="Unassembled WGS sequence"/>
</dbReference>
<evidence type="ECO:0000256" key="1">
    <source>
        <dbReference type="SAM" id="MobiDB-lite"/>
    </source>
</evidence>
<name>A0A4R0ILX0_9ACTN</name>
<dbReference type="EMBL" id="SJKD01000019">
    <property type="protein sequence ID" value="TCC33849.1"/>
    <property type="molecule type" value="Genomic_DNA"/>
</dbReference>
<organism evidence="2 3">
    <name type="scientific">Kribbella capetownensis</name>
    <dbReference type="NCBI Taxonomy" id="1572659"/>
    <lineage>
        <taxon>Bacteria</taxon>
        <taxon>Bacillati</taxon>
        <taxon>Actinomycetota</taxon>
        <taxon>Actinomycetes</taxon>
        <taxon>Propionibacteriales</taxon>
        <taxon>Kribbellaceae</taxon>
        <taxon>Kribbella</taxon>
    </lineage>
</organism>
<evidence type="ECO:0000313" key="3">
    <source>
        <dbReference type="Proteomes" id="UP000293342"/>
    </source>
</evidence>
<evidence type="ECO:0008006" key="4">
    <source>
        <dbReference type="Google" id="ProtNLM"/>
    </source>
</evidence>
<gene>
    <name evidence="2" type="ORF">E0H75_42070</name>
</gene>
<feature type="region of interest" description="Disordered" evidence="1">
    <location>
        <begin position="50"/>
        <end position="83"/>
    </location>
</feature>
<feature type="region of interest" description="Disordered" evidence="1">
    <location>
        <begin position="1"/>
        <end position="29"/>
    </location>
</feature>
<protein>
    <recommendedName>
        <fullName evidence="4">FtsK domain-containing protein</fullName>
    </recommendedName>
</protein>
<keyword evidence="3" id="KW-1185">Reference proteome</keyword>
<comment type="caution">
    <text evidence="2">The sequence shown here is derived from an EMBL/GenBank/DDBJ whole genome shotgun (WGS) entry which is preliminary data.</text>
</comment>
<evidence type="ECO:0000313" key="2">
    <source>
        <dbReference type="EMBL" id="TCC33849.1"/>
    </source>
</evidence>
<dbReference type="SUPFAM" id="SSF52540">
    <property type="entry name" value="P-loop containing nucleoside triphosphate hydrolases"/>
    <property type="match status" value="1"/>
</dbReference>
<dbReference type="Gene3D" id="3.40.50.300">
    <property type="entry name" value="P-loop containing nucleotide triphosphate hydrolases"/>
    <property type="match status" value="1"/>
</dbReference>
<dbReference type="RefSeq" id="WP_202873454.1">
    <property type="nucleotide sequence ID" value="NZ_SJKD01000019.1"/>
</dbReference>
<feature type="non-terminal residue" evidence="2">
    <location>
        <position position="629"/>
    </location>
</feature>
<sequence>MVIKRQPAPRKASRFTSKVKPPHQTPAQLSPGYLQHLQALLTAHQLAAQAPNPGTGRRVGRRSSTHTQLPALPRLGNPDTGQVVPGQVVDQAPRRGDEAAAAIRAVRRAAWQHRWELTPAVATAVTMGAAAGVPGPATISMSIAAALALLAAHKGPDTIGGRTWLSRLERLIATRWLAGAAGWSTGVWVAGSAGMHWTGLSTGFAAAALGAATGPQTLAWIRSRQIREPKDELVELSDEAKALLTAWPHTVGGPSGPKQLQGSRIVVATLREPVAGTIAFALDLADEVHAEDAVSSELRKHLERALHMGIGTVDLNANREDSGQIQVTLTPTRHLEKVAAVWNGPVLTETGGIPIADTADQREIGVALYNESGVEHAMIVGTSNTGKSFTLVHLVLPGVVEGLEVVFYVDGGQGTSAAHLAGACDWWAVEGKQEWEQAIAAAHSVMRSRKSRRATAKVSKWRGRAETDPVLTLVIDEATTAKGELSEKSQAQVMEILREGRKLGVRVIQITQDPMGDDLIGGRKARGLMAGNGTMIGHRPGEGTAAMLTGSSTAESIDLRRLPPEPGWCGIIRRGQVLAKAARVKYATEEKVERVLALVKLRTLTGDDLAAAGTSYGSRVRGSNAAGTD</sequence>
<accession>A0A4R0ILX0</accession>
<reference evidence="2 3" key="1">
    <citation type="submission" date="2019-02" db="EMBL/GenBank/DDBJ databases">
        <title>Kribbella capetownensis sp. nov. and Kribbella speibonae sp. nov., isolated from soil.</title>
        <authorList>
            <person name="Curtis S.M."/>
            <person name="Norton I."/>
            <person name="Everest G.J."/>
            <person name="Meyers P.R."/>
        </authorList>
    </citation>
    <scope>NUCLEOTIDE SEQUENCE [LARGE SCALE GENOMIC DNA]</scope>
    <source>
        <strain evidence="2 3">YM53</strain>
    </source>
</reference>